<name>A0ACC2YT46_9PEZI</name>
<sequence length="1008" mass="111589">MLGLTRRIIIFAAVDGLVLQPSPPRNHPPTTQQAIKIDYKGNISPLLKDRRDEATAPASLEVHGIVGIPPSRAIGLLKIASSSFLISISRREQVAQIRGKPIYVITDVALIPLSSQADANKAITQARESLQKRLRAEGAGEELESDTSDDESVTYADTATQEDSLPSTPPPEEDIQATTANKRERRSSIAEDVVVKKGAYGRFADRWFSKKGWSTEGRRKLGMSSEEDLNHQQVPRSSSAAGPLDDGAADNDAPEKSEAVEAGTSGGKDADQSLKEIKEAVEDPSQDVVTSMMPKIVRTTRLYFSSRSFFYSYDYDISHSIGKQSTGHSSLPLFKLFDPLYFWNQHVIQPFIEAGQHSYVLPVLQGFVGQRAFSVDVSPDTEQSAVVDAASKSEDVIAAQNDATEPAESNSKPSVEEEQGRKDFLLTLISRRSVKRAGLRYLRRGVDDKGNVANSVETEQILSAPSWSSSDKIFSFTQYRGSIPLFFSQTPFSFKPMPTLHGSQETNTLAFRQHFSNLASRYGGIACASLVDKHGTEAKIGSAYEQHANLLNDNGGVDGKGTRITFHWFDFHAVCRGMKFENVSQLMDILGPTLSSFGWTVTQHDQLLQRQSGILRTNCMDCLDRTNVVQSACARHALEQQLATLHIAIDLQHDPSTSWFNTLWADNGDAISKQYAGTAALKGDFTRTRKRNIGGALTDFGLTLSRYYNNIVNDYFAQAVIDYLLGKATDQVFAEFEADMMSRDHAIDIRKVRQAAIDRSAEICVEEADEDLVGGWTLSCPAKANSLRATPFEECVLLLTERALYFVRFDWTTEKVREFERVDLGRVERLVKGVYVTSTLAKRHVDEKRNVGFVVSFEVGEGDEGVRVNTRSLGNERKEGEEEDGPGKGDDDEQQDRDTRSEEKAEQKATEMEKRFLAFKALPPRSSVASVQGEDNEPKSEMEMVTMVCEEIKRVADGARKAATGATAHDGEDGLEIEERDIISVAEAKKRTGYLEQIGYSMKKLVWG</sequence>
<proteinExistence type="predicted"/>
<dbReference type="Proteomes" id="UP001172680">
    <property type="component" value="Unassembled WGS sequence"/>
</dbReference>
<accession>A0ACC2YT46</accession>
<organism evidence="1 2">
    <name type="scientific">Coniosporium tulheliwenetii</name>
    <dbReference type="NCBI Taxonomy" id="3383036"/>
    <lineage>
        <taxon>Eukaryota</taxon>
        <taxon>Fungi</taxon>
        <taxon>Dikarya</taxon>
        <taxon>Ascomycota</taxon>
        <taxon>Pezizomycotina</taxon>
        <taxon>Dothideomycetes</taxon>
        <taxon>Dothideomycetes incertae sedis</taxon>
        <taxon>Coniosporium</taxon>
    </lineage>
</organism>
<gene>
    <name evidence="1" type="ORF">H2199_006963</name>
</gene>
<keyword evidence="2" id="KW-1185">Reference proteome</keyword>
<reference evidence="1" key="1">
    <citation type="submission" date="2022-10" db="EMBL/GenBank/DDBJ databases">
        <title>Culturing micro-colonial fungi from biological soil crusts in the Mojave desert and describing Neophaeococcomyces mojavensis, and introducing the new genera and species Taxawa tesnikishii.</title>
        <authorList>
            <person name="Kurbessoian T."/>
            <person name="Stajich J.E."/>
        </authorList>
    </citation>
    <scope>NUCLEOTIDE SEQUENCE</scope>
    <source>
        <strain evidence="1">JES_115</strain>
    </source>
</reference>
<dbReference type="EMBL" id="JAPDRP010000021">
    <property type="protein sequence ID" value="KAJ9638276.1"/>
    <property type="molecule type" value="Genomic_DNA"/>
</dbReference>
<protein>
    <submittedName>
        <fullName evidence="1">Uncharacterized protein</fullName>
    </submittedName>
</protein>
<comment type="caution">
    <text evidence="1">The sequence shown here is derived from an EMBL/GenBank/DDBJ whole genome shotgun (WGS) entry which is preliminary data.</text>
</comment>
<evidence type="ECO:0000313" key="1">
    <source>
        <dbReference type="EMBL" id="KAJ9638276.1"/>
    </source>
</evidence>
<evidence type="ECO:0000313" key="2">
    <source>
        <dbReference type="Proteomes" id="UP001172680"/>
    </source>
</evidence>